<feature type="transmembrane region" description="Helical" evidence="7">
    <location>
        <begin position="239"/>
        <end position="260"/>
    </location>
</feature>
<dbReference type="Pfam" id="PF00528">
    <property type="entry name" value="BPD_transp_1"/>
    <property type="match status" value="1"/>
</dbReference>
<feature type="domain" description="ABC transmembrane type-1" evidence="8">
    <location>
        <begin position="81"/>
        <end position="261"/>
    </location>
</feature>
<evidence type="ECO:0000256" key="3">
    <source>
        <dbReference type="ARBA" id="ARBA00022475"/>
    </source>
</evidence>
<evidence type="ECO:0000259" key="8">
    <source>
        <dbReference type="PROSITE" id="PS50928"/>
    </source>
</evidence>
<sequence>MTMRWVNRQVRRGDRLLLGAAPIVVLALVYLVMAANRHAANPLDKILPLPGSMVESMSVLLFQPDPLSGQLVFWADTLASLQRLGIGLGISTLCTLVVGIALGALPPVRATLGPLVTGIAVIPPIALLPILFIALGLGETAKVALIVIGVAPVMIRDIAAHVASLPREQIIKAQTLGASSWQVIIRVALPQAMPRLIHAIRLALGPAWVFLISAEAIASDVGLGYRIFLVRRYLSMDVIIPYVAWIALLAILMDVALTVLSRRLFPWAHGERH</sequence>
<dbReference type="CDD" id="cd06261">
    <property type="entry name" value="TM_PBP2"/>
    <property type="match status" value="1"/>
</dbReference>
<feature type="transmembrane region" description="Helical" evidence="7">
    <location>
        <begin position="112"/>
        <end position="137"/>
    </location>
</feature>
<evidence type="ECO:0000256" key="6">
    <source>
        <dbReference type="ARBA" id="ARBA00023136"/>
    </source>
</evidence>
<dbReference type="InterPro" id="IPR035906">
    <property type="entry name" value="MetI-like_sf"/>
</dbReference>
<dbReference type="PANTHER" id="PTHR30151:SF0">
    <property type="entry name" value="ABC TRANSPORTER PERMEASE PROTEIN MJ0413-RELATED"/>
    <property type="match status" value="1"/>
</dbReference>
<comment type="caution">
    <text evidence="9">The sequence shown here is derived from an EMBL/GenBank/DDBJ whole genome shotgun (WGS) entry which is preliminary data.</text>
</comment>
<organism evidence="9 10">
    <name type="scientific">Novosphingobium panipatense</name>
    <dbReference type="NCBI Taxonomy" id="428991"/>
    <lineage>
        <taxon>Bacteria</taxon>
        <taxon>Pseudomonadati</taxon>
        <taxon>Pseudomonadota</taxon>
        <taxon>Alphaproteobacteria</taxon>
        <taxon>Sphingomonadales</taxon>
        <taxon>Sphingomonadaceae</taxon>
        <taxon>Novosphingobium</taxon>
    </lineage>
</organism>
<dbReference type="Gene3D" id="1.10.3720.10">
    <property type="entry name" value="MetI-like"/>
    <property type="match status" value="1"/>
</dbReference>
<feature type="transmembrane region" description="Helical" evidence="7">
    <location>
        <begin position="199"/>
        <end position="219"/>
    </location>
</feature>
<keyword evidence="10" id="KW-1185">Reference proteome</keyword>
<accession>A0ABY1QIE3</accession>
<dbReference type="InterPro" id="IPR000515">
    <property type="entry name" value="MetI-like"/>
</dbReference>
<evidence type="ECO:0000256" key="2">
    <source>
        <dbReference type="ARBA" id="ARBA00022448"/>
    </source>
</evidence>
<evidence type="ECO:0000256" key="1">
    <source>
        <dbReference type="ARBA" id="ARBA00004651"/>
    </source>
</evidence>
<comment type="subcellular location">
    <subcellularLocation>
        <location evidence="1 7">Cell membrane</location>
        <topology evidence="1 7">Multi-pass membrane protein</topology>
    </subcellularLocation>
</comment>
<keyword evidence="4 7" id="KW-0812">Transmembrane</keyword>
<keyword evidence="6 7" id="KW-0472">Membrane</keyword>
<comment type="similarity">
    <text evidence="7">Belongs to the binding-protein-dependent transport system permease family.</text>
</comment>
<keyword evidence="2 7" id="KW-0813">Transport</keyword>
<evidence type="ECO:0000256" key="7">
    <source>
        <dbReference type="RuleBase" id="RU363032"/>
    </source>
</evidence>
<gene>
    <name evidence="9" type="ORF">SAMN06296065_106188</name>
</gene>
<evidence type="ECO:0000256" key="5">
    <source>
        <dbReference type="ARBA" id="ARBA00022989"/>
    </source>
</evidence>
<dbReference type="Proteomes" id="UP001157910">
    <property type="component" value="Unassembled WGS sequence"/>
</dbReference>
<feature type="transmembrane region" description="Helical" evidence="7">
    <location>
        <begin position="84"/>
        <end position="105"/>
    </location>
</feature>
<dbReference type="PANTHER" id="PTHR30151">
    <property type="entry name" value="ALKANE SULFONATE ABC TRANSPORTER-RELATED, MEMBRANE SUBUNIT"/>
    <property type="match status" value="1"/>
</dbReference>
<evidence type="ECO:0000256" key="4">
    <source>
        <dbReference type="ARBA" id="ARBA00022692"/>
    </source>
</evidence>
<evidence type="ECO:0000313" key="9">
    <source>
        <dbReference type="EMBL" id="SMP72299.1"/>
    </source>
</evidence>
<dbReference type="EMBL" id="FXUI01000006">
    <property type="protein sequence ID" value="SMP72299.1"/>
    <property type="molecule type" value="Genomic_DNA"/>
</dbReference>
<protein>
    <submittedName>
        <fullName evidence="9">NitT/TauT family transport system permease protein</fullName>
    </submittedName>
</protein>
<evidence type="ECO:0000313" key="10">
    <source>
        <dbReference type="Proteomes" id="UP001157910"/>
    </source>
</evidence>
<keyword evidence="5 7" id="KW-1133">Transmembrane helix</keyword>
<reference evidence="9 10" key="1">
    <citation type="submission" date="2017-05" db="EMBL/GenBank/DDBJ databases">
        <authorList>
            <person name="Varghese N."/>
            <person name="Submissions S."/>
        </authorList>
    </citation>
    <scope>NUCLEOTIDE SEQUENCE [LARGE SCALE GENOMIC DNA]</scope>
    <source>
        <strain evidence="9 10">SM16</strain>
    </source>
</reference>
<dbReference type="PROSITE" id="PS50928">
    <property type="entry name" value="ABC_TM1"/>
    <property type="match status" value="1"/>
</dbReference>
<keyword evidence="3" id="KW-1003">Cell membrane</keyword>
<dbReference type="SUPFAM" id="SSF161098">
    <property type="entry name" value="MetI-like"/>
    <property type="match status" value="1"/>
</dbReference>
<feature type="transmembrane region" description="Helical" evidence="7">
    <location>
        <begin position="143"/>
        <end position="163"/>
    </location>
</feature>
<name>A0ABY1QIE3_9SPHN</name>
<proteinExistence type="inferred from homology"/>